<dbReference type="Gene3D" id="3.30.230.70">
    <property type="entry name" value="GHMP Kinase, N-terminal domain"/>
    <property type="match status" value="1"/>
</dbReference>
<dbReference type="InterPro" id="IPR015847">
    <property type="entry name" value="ExoRNase_PH_dom2"/>
</dbReference>
<protein>
    <recommendedName>
        <fullName evidence="9">Ribosomal RNA-processing protein 43</fullName>
    </recommendedName>
</protein>
<keyword evidence="8" id="KW-0539">Nucleus</keyword>
<name>D1MLN6_MAYDE</name>
<keyword evidence="12" id="KW-0378">Hydrolase</keyword>
<dbReference type="GO" id="GO:0035925">
    <property type="term" value="F:mRNA 3'-UTR AU-rich region binding"/>
    <property type="evidence" value="ECO:0007669"/>
    <property type="project" value="TreeGrafter"/>
</dbReference>
<keyword evidence="6" id="KW-0271">Exosome</keyword>
<dbReference type="InterPro" id="IPR027408">
    <property type="entry name" value="PNPase/RNase_PH_dom_sf"/>
</dbReference>
<sequence>MAEQYKIIHPIKYYRNYIAHNIRPDGREFDIFRPIRINIKSIGSADGSAIVKLGNTTVICGIKAELTAPNVEEPQNGYLIPNIDLTPLCSPKYRSAASTDDAQVLTCHLNDIIRDSKWIDLKQLCIAKEKLVWILYCDITCIDYDGSILDASVVALCAALRSLMLPKVQYDIETNNYTVHQTERSPLELSENCPVSTTCMVFDEKSIFADPDAEEEELANTLITIASCDGELCLVNKAGGQSIAGQQFDECLKLALNREKSICKLISSILKEN</sequence>
<evidence type="ECO:0000256" key="8">
    <source>
        <dbReference type="ARBA" id="ARBA00023242"/>
    </source>
</evidence>
<keyword evidence="4" id="KW-0963">Cytoplasm</keyword>
<proteinExistence type="inferred from homology"/>
<evidence type="ECO:0000256" key="6">
    <source>
        <dbReference type="ARBA" id="ARBA00022835"/>
    </source>
</evidence>
<dbReference type="Pfam" id="PF01138">
    <property type="entry name" value="RNase_PH"/>
    <property type="match status" value="1"/>
</dbReference>
<evidence type="ECO:0000256" key="1">
    <source>
        <dbReference type="ARBA" id="ARBA00004496"/>
    </source>
</evidence>
<reference evidence="12" key="1">
    <citation type="submission" date="2009-11" db="EMBL/GenBank/DDBJ databases">
        <authorList>
            <person name="Chen M.-S."/>
        </authorList>
    </citation>
    <scope>NUCLEOTIDE SEQUENCE</scope>
</reference>
<evidence type="ECO:0000256" key="9">
    <source>
        <dbReference type="ARBA" id="ARBA00030617"/>
    </source>
</evidence>
<dbReference type="GO" id="GO:0005730">
    <property type="term" value="C:nucleolus"/>
    <property type="evidence" value="ECO:0007669"/>
    <property type="project" value="UniProtKB-SubCell"/>
</dbReference>
<keyword evidence="5" id="KW-0698">rRNA processing</keyword>
<evidence type="ECO:0000256" key="3">
    <source>
        <dbReference type="ARBA" id="ARBA00006678"/>
    </source>
</evidence>
<dbReference type="GO" id="GO:0000177">
    <property type="term" value="C:cytoplasmic exosome (RNase complex)"/>
    <property type="evidence" value="ECO:0007669"/>
    <property type="project" value="TreeGrafter"/>
</dbReference>
<comment type="subcellular location">
    <subcellularLocation>
        <location evidence="1">Cytoplasm</location>
    </subcellularLocation>
    <subcellularLocation>
        <location evidence="2">Nucleus</location>
        <location evidence="2">Nucleolus</location>
    </subcellularLocation>
</comment>
<keyword evidence="12" id="KW-0540">Nuclease</keyword>
<dbReference type="InterPro" id="IPR033196">
    <property type="entry name" value="Rrp43"/>
</dbReference>
<evidence type="ECO:0000256" key="7">
    <source>
        <dbReference type="ARBA" id="ARBA00022884"/>
    </source>
</evidence>
<dbReference type="GO" id="GO:0071035">
    <property type="term" value="P:nuclear polyadenylation-dependent rRNA catabolic process"/>
    <property type="evidence" value="ECO:0007669"/>
    <property type="project" value="TreeGrafter"/>
</dbReference>
<accession>D1MLN6</accession>
<dbReference type="InterPro" id="IPR020568">
    <property type="entry name" value="Ribosomal_Su5_D2-typ_SF"/>
</dbReference>
<evidence type="ECO:0000259" key="11">
    <source>
        <dbReference type="Pfam" id="PF03725"/>
    </source>
</evidence>
<feature type="domain" description="Exoribonuclease phosphorolytic" evidence="11">
    <location>
        <begin position="194"/>
        <end position="257"/>
    </location>
</feature>
<evidence type="ECO:0000313" key="12">
    <source>
        <dbReference type="EMBL" id="ACZ26287.1"/>
    </source>
</evidence>
<dbReference type="CDD" id="cd11369">
    <property type="entry name" value="RNase_PH_RRP43"/>
    <property type="match status" value="1"/>
</dbReference>
<evidence type="ECO:0000256" key="4">
    <source>
        <dbReference type="ARBA" id="ARBA00022490"/>
    </source>
</evidence>
<evidence type="ECO:0000256" key="2">
    <source>
        <dbReference type="ARBA" id="ARBA00004604"/>
    </source>
</evidence>
<dbReference type="GO" id="GO:0071028">
    <property type="term" value="P:nuclear mRNA surveillance"/>
    <property type="evidence" value="ECO:0007669"/>
    <property type="project" value="TreeGrafter"/>
</dbReference>
<dbReference type="AlphaFoldDB" id="D1MLN6"/>
<dbReference type="InterPro" id="IPR001247">
    <property type="entry name" value="ExoRNase_PH_dom1"/>
</dbReference>
<dbReference type="SUPFAM" id="SSF55666">
    <property type="entry name" value="Ribonuclease PH domain 2-like"/>
    <property type="match status" value="1"/>
</dbReference>
<dbReference type="PANTHER" id="PTHR11097">
    <property type="entry name" value="EXOSOME COMPLEX EXONUCLEASE RIBOSOMAL RNA PROCESSING PROTEIN"/>
    <property type="match status" value="1"/>
</dbReference>
<dbReference type="FunFam" id="3.30.230.70:FF:000017">
    <property type="entry name" value="Exosome complex component Rrp42"/>
    <property type="match status" value="1"/>
</dbReference>
<dbReference type="Pfam" id="PF03725">
    <property type="entry name" value="RNase_PH_C"/>
    <property type="match status" value="1"/>
</dbReference>
<dbReference type="EMBL" id="GU196316">
    <property type="protein sequence ID" value="ACZ26287.1"/>
    <property type="molecule type" value="Genomic_DNA"/>
</dbReference>
<organism evidence="12">
    <name type="scientific">Mayetiola destructor</name>
    <name type="common">Hessian fly</name>
    <dbReference type="NCBI Taxonomy" id="39758"/>
    <lineage>
        <taxon>Eukaryota</taxon>
        <taxon>Metazoa</taxon>
        <taxon>Ecdysozoa</taxon>
        <taxon>Arthropoda</taxon>
        <taxon>Hexapoda</taxon>
        <taxon>Insecta</taxon>
        <taxon>Pterygota</taxon>
        <taxon>Neoptera</taxon>
        <taxon>Endopterygota</taxon>
        <taxon>Diptera</taxon>
        <taxon>Nematocera</taxon>
        <taxon>Sciaroidea</taxon>
        <taxon>Cecidomyiidae</taxon>
        <taxon>Mayetiola</taxon>
    </lineage>
</organism>
<dbReference type="InterPro" id="IPR036345">
    <property type="entry name" value="ExoRNase_PH_dom2_sf"/>
</dbReference>
<evidence type="ECO:0000259" key="10">
    <source>
        <dbReference type="Pfam" id="PF01138"/>
    </source>
</evidence>
<dbReference type="GO" id="GO:0016075">
    <property type="term" value="P:rRNA catabolic process"/>
    <property type="evidence" value="ECO:0007669"/>
    <property type="project" value="TreeGrafter"/>
</dbReference>
<feature type="domain" description="Exoribonuclease phosphorolytic" evidence="10">
    <location>
        <begin position="32"/>
        <end position="165"/>
    </location>
</feature>
<dbReference type="InterPro" id="IPR050590">
    <property type="entry name" value="Exosome_comp_Rrp42_subfam"/>
</dbReference>
<dbReference type="GO" id="GO:0034475">
    <property type="term" value="P:U4 snRNA 3'-end processing"/>
    <property type="evidence" value="ECO:0007669"/>
    <property type="project" value="TreeGrafter"/>
</dbReference>
<dbReference type="GO" id="GO:0000467">
    <property type="term" value="P:exonucleolytic trimming to generate mature 3'-end of 5.8S rRNA from tricistronic rRNA transcript (SSU-rRNA, 5.8S rRNA, LSU-rRNA)"/>
    <property type="evidence" value="ECO:0007669"/>
    <property type="project" value="TreeGrafter"/>
</dbReference>
<dbReference type="GO" id="GO:0034473">
    <property type="term" value="P:U1 snRNA 3'-end processing"/>
    <property type="evidence" value="ECO:0007669"/>
    <property type="project" value="TreeGrafter"/>
</dbReference>
<dbReference type="GO" id="GO:0000176">
    <property type="term" value="C:nuclear exosome (RNase complex)"/>
    <property type="evidence" value="ECO:0007669"/>
    <property type="project" value="TreeGrafter"/>
</dbReference>
<reference evidence="12" key="2">
    <citation type="journal article" date="2010" name="BMC Evol. Biol.">
        <title>Unusual conservation among genes encoding small secreted salivary gland proteins from a gall midge.</title>
        <authorList>
            <person name="Chen M.S."/>
            <person name="Liu X."/>
            <person name="Yang Z."/>
            <person name="Zhao H."/>
            <person name="Shukle R.H."/>
            <person name="Stuart J.J."/>
            <person name="Hulbert S."/>
        </authorList>
    </citation>
    <scope>NUCLEOTIDE SEQUENCE</scope>
</reference>
<dbReference type="PANTHER" id="PTHR11097:SF9">
    <property type="entry name" value="EXOSOME COMPLEX COMPONENT RRP43"/>
    <property type="match status" value="1"/>
</dbReference>
<evidence type="ECO:0000256" key="5">
    <source>
        <dbReference type="ARBA" id="ARBA00022552"/>
    </source>
</evidence>
<dbReference type="GO" id="GO:0004527">
    <property type="term" value="F:exonuclease activity"/>
    <property type="evidence" value="ECO:0007669"/>
    <property type="project" value="UniProtKB-KW"/>
</dbReference>
<dbReference type="GO" id="GO:0034476">
    <property type="term" value="P:U5 snRNA 3'-end processing"/>
    <property type="evidence" value="ECO:0007669"/>
    <property type="project" value="TreeGrafter"/>
</dbReference>
<keyword evidence="7" id="KW-0694">RNA-binding</keyword>
<comment type="similarity">
    <text evidence="3">Belongs to the RNase PH family.</text>
</comment>
<dbReference type="SUPFAM" id="SSF54211">
    <property type="entry name" value="Ribosomal protein S5 domain 2-like"/>
    <property type="match status" value="1"/>
</dbReference>
<dbReference type="GO" id="GO:0071038">
    <property type="term" value="P:TRAMP-dependent tRNA surveillance pathway"/>
    <property type="evidence" value="ECO:0007669"/>
    <property type="project" value="TreeGrafter"/>
</dbReference>
<keyword evidence="12" id="KW-0269">Exonuclease</keyword>